<evidence type="ECO:0000313" key="2">
    <source>
        <dbReference type="EMBL" id="MFD0725941.1"/>
    </source>
</evidence>
<protein>
    <recommendedName>
        <fullName evidence="4">Secreted protein</fullName>
    </recommendedName>
</protein>
<name>A0ABW2YD76_9GAMM</name>
<feature type="chain" id="PRO_5046164892" description="Secreted protein" evidence="1">
    <location>
        <begin position="27"/>
        <end position="177"/>
    </location>
</feature>
<keyword evidence="1" id="KW-0732">Signal</keyword>
<evidence type="ECO:0008006" key="4">
    <source>
        <dbReference type="Google" id="ProtNLM"/>
    </source>
</evidence>
<gene>
    <name evidence="2" type="ORF">ACFQ0E_10055</name>
</gene>
<feature type="signal peptide" evidence="1">
    <location>
        <begin position="1"/>
        <end position="26"/>
    </location>
</feature>
<sequence>MSMTLMSLRAPCTGLCLALACLPVLAQAPEIRREPYPPQAVGSAHTIRIIPETCAYLRGMFTTDPAVPYRYGASKTAGRCQPRARLVDPAKAMPSAAKGWILNDEVRIPQAGCPSRTAVIRIWRKPIDTKAPLDGRGQARIYLQDAKQQAQSGAVAKLPEYAAVLEMVGQGCGGAAG</sequence>
<dbReference type="EMBL" id="JBHTIF010000001">
    <property type="protein sequence ID" value="MFD0725941.1"/>
    <property type="molecule type" value="Genomic_DNA"/>
</dbReference>
<keyword evidence="3" id="KW-1185">Reference proteome</keyword>
<evidence type="ECO:0000313" key="3">
    <source>
        <dbReference type="Proteomes" id="UP001597110"/>
    </source>
</evidence>
<proteinExistence type="predicted"/>
<reference evidence="3" key="1">
    <citation type="journal article" date="2019" name="Int. J. Syst. Evol. Microbiol.">
        <title>The Global Catalogue of Microorganisms (GCM) 10K type strain sequencing project: providing services to taxonomists for standard genome sequencing and annotation.</title>
        <authorList>
            <consortium name="The Broad Institute Genomics Platform"/>
            <consortium name="The Broad Institute Genome Sequencing Center for Infectious Disease"/>
            <person name="Wu L."/>
            <person name="Ma J."/>
        </authorList>
    </citation>
    <scope>NUCLEOTIDE SEQUENCE [LARGE SCALE GENOMIC DNA]</scope>
    <source>
        <strain evidence="3">CCUG 55585</strain>
    </source>
</reference>
<comment type="caution">
    <text evidence="2">The sequence shown here is derived from an EMBL/GenBank/DDBJ whole genome shotgun (WGS) entry which is preliminary data.</text>
</comment>
<accession>A0ABW2YD76</accession>
<dbReference type="Proteomes" id="UP001597110">
    <property type="component" value="Unassembled WGS sequence"/>
</dbReference>
<organism evidence="2 3">
    <name type="scientific">Lysobacter brunescens</name>
    <dbReference type="NCBI Taxonomy" id="262323"/>
    <lineage>
        <taxon>Bacteria</taxon>
        <taxon>Pseudomonadati</taxon>
        <taxon>Pseudomonadota</taxon>
        <taxon>Gammaproteobacteria</taxon>
        <taxon>Lysobacterales</taxon>
        <taxon>Lysobacteraceae</taxon>
        <taxon>Lysobacter</taxon>
    </lineage>
</organism>
<evidence type="ECO:0000256" key="1">
    <source>
        <dbReference type="SAM" id="SignalP"/>
    </source>
</evidence>